<dbReference type="EMBL" id="JAJVCZ030000001">
    <property type="protein sequence ID" value="KAL0264914.1"/>
    <property type="molecule type" value="Genomic_DNA"/>
</dbReference>
<gene>
    <name evidence="2" type="ORF">SLS55_000868</name>
</gene>
<evidence type="ECO:0000313" key="3">
    <source>
        <dbReference type="Proteomes" id="UP001430584"/>
    </source>
</evidence>
<reference evidence="2 3" key="1">
    <citation type="submission" date="2024-02" db="EMBL/GenBank/DDBJ databases">
        <title>De novo assembly and annotation of 12 fungi associated with fruit tree decline syndrome in Ontario, Canada.</title>
        <authorList>
            <person name="Sulman M."/>
            <person name="Ellouze W."/>
            <person name="Ilyukhin E."/>
        </authorList>
    </citation>
    <scope>NUCLEOTIDE SEQUENCE [LARGE SCALE GENOMIC DNA]</scope>
    <source>
        <strain evidence="2 3">FDS-637</strain>
    </source>
</reference>
<keyword evidence="3" id="KW-1185">Reference proteome</keyword>
<organism evidence="2 3">
    <name type="scientific">Diplodia seriata</name>
    <dbReference type="NCBI Taxonomy" id="420778"/>
    <lineage>
        <taxon>Eukaryota</taxon>
        <taxon>Fungi</taxon>
        <taxon>Dikarya</taxon>
        <taxon>Ascomycota</taxon>
        <taxon>Pezizomycotina</taxon>
        <taxon>Dothideomycetes</taxon>
        <taxon>Dothideomycetes incertae sedis</taxon>
        <taxon>Botryosphaeriales</taxon>
        <taxon>Botryosphaeriaceae</taxon>
        <taxon>Diplodia</taxon>
    </lineage>
</organism>
<dbReference type="GeneID" id="92004953"/>
<dbReference type="PANTHER" id="PTHR44086:SF10">
    <property type="entry name" value="THIOSULFATE SULFURTRANSFERASE_RHODANESE-LIKE DOMAIN-CONTAINING PROTEIN 3"/>
    <property type="match status" value="1"/>
</dbReference>
<dbReference type="SMART" id="SM00450">
    <property type="entry name" value="RHOD"/>
    <property type="match status" value="1"/>
</dbReference>
<dbReference type="Gene3D" id="3.40.250.10">
    <property type="entry name" value="Rhodanese-like domain"/>
    <property type="match status" value="1"/>
</dbReference>
<protein>
    <recommendedName>
        <fullName evidence="1">Rhodanese domain-containing protein</fullName>
    </recommendedName>
</protein>
<dbReference type="Proteomes" id="UP001430584">
    <property type="component" value="Unassembled WGS sequence"/>
</dbReference>
<dbReference type="SUPFAM" id="SSF52821">
    <property type="entry name" value="Rhodanese/Cell cycle control phosphatase"/>
    <property type="match status" value="1"/>
</dbReference>
<accession>A0ABR3CVI5</accession>
<dbReference type="PANTHER" id="PTHR44086">
    <property type="entry name" value="THIOSULFATE SULFURTRANSFERASE RDL2, MITOCHONDRIAL-RELATED"/>
    <property type="match status" value="1"/>
</dbReference>
<proteinExistence type="predicted"/>
<dbReference type="Pfam" id="PF00581">
    <property type="entry name" value="Rhodanese"/>
    <property type="match status" value="1"/>
</dbReference>
<sequence length="183" mass="19944">MASRRALMRFSLRSAPAAAARRTAPLHFAAPAARAPSAAAFQPAVQKQQLTQIRWHSAEHGSKSKVYDFNGIKQMLSNPAADRVLIDVREPHEFAGGFIPTAHNMPIASVPEGIFLPADEFEDRFGFQKPTAGNEVVFYCKAGVRSSSAAQLAQQAGYERVGEYRGSWLDWVKNGGETSEGPK</sequence>
<feature type="domain" description="Rhodanese" evidence="1">
    <location>
        <begin position="79"/>
        <end position="180"/>
    </location>
</feature>
<dbReference type="PROSITE" id="PS50206">
    <property type="entry name" value="RHODANESE_3"/>
    <property type="match status" value="1"/>
</dbReference>
<evidence type="ECO:0000259" key="1">
    <source>
        <dbReference type="PROSITE" id="PS50206"/>
    </source>
</evidence>
<dbReference type="InterPro" id="IPR036873">
    <property type="entry name" value="Rhodanese-like_dom_sf"/>
</dbReference>
<dbReference type="CDD" id="cd01519">
    <property type="entry name" value="RHOD_HSP67B2"/>
    <property type="match status" value="1"/>
</dbReference>
<comment type="caution">
    <text evidence="2">The sequence shown here is derived from an EMBL/GenBank/DDBJ whole genome shotgun (WGS) entry which is preliminary data.</text>
</comment>
<dbReference type="RefSeq" id="XP_066637654.1">
    <property type="nucleotide sequence ID" value="XM_066772375.1"/>
</dbReference>
<dbReference type="InterPro" id="IPR006311">
    <property type="entry name" value="TAT_signal"/>
</dbReference>
<dbReference type="PROSITE" id="PS51318">
    <property type="entry name" value="TAT"/>
    <property type="match status" value="1"/>
</dbReference>
<evidence type="ECO:0000313" key="2">
    <source>
        <dbReference type="EMBL" id="KAL0264914.1"/>
    </source>
</evidence>
<dbReference type="InterPro" id="IPR001763">
    <property type="entry name" value="Rhodanese-like_dom"/>
</dbReference>
<name>A0ABR3CVI5_9PEZI</name>